<dbReference type="EMBL" id="LCWV01000020">
    <property type="protein sequence ID" value="PWI67135.1"/>
    <property type="molecule type" value="Genomic_DNA"/>
</dbReference>
<evidence type="ECO:0000313" key="2">
    <source>
        <dbReference type="EMBL" id="PWI67135.1"/>
    </source>
</evidence>
<proteinExistence type="predicted"/>
<dbReference type="AlphaFoldDB" id="A0A2U3DXZ8"/>
<gene>
    <name evidence="2" type="ORF">PCL_04297</name>
</gene>
<feature type="region of interest" description="Disordered" evidence="1">
    <location>
        <begin position="265"/>
        <end position="294"/>
    </location>
</feature>
<reference evidence="2 3" key="1">
    <citation type="journal article" date="2016" name="Front. Microbiol.">
        <title>Genome and transcriptome sequences reveal the specific parasitism of the nematophagous Purpureocillium lilacinum 36-1.</title>
        <authorList>
            <person name="Xie J."/>
            <person name="Li S."/>
            <person name="Mo C."/>
            <person name="Xiao X."/>
            <person name="Peng D."/>
            <person name="Wang G."/>
            <person name="Xiao Y."/>
        </authorList>
    </citation>
    <scope>NUCLEOTIDE SEQUENCE [LARGE SCALE GENOMIC DNA]</scope>
    <source>
        <strain evidence="2 3">36-1</strain>
    </source>
</reference>
<comment type="caution">
    <text evidence="2">The sequence shown here is derived from an EMBL/GenBank/DDBJ whole genome shotgun (WGS) entry which is preliminary data.</text>
</comment>
<dbReference type="Proteomes" id="UP000245956">
    <property type="component" value="Unassembled WGS sequence"/>
</dbReference>
<feature type="compositionally biased region" description="Low complexity" evidence="1">
    <location>
        <begin position="50"/>
        <end position="69"/>
    </location>
</feature>
<sequence length="310" mass="32820">MTGHLDWPVAPGRCPGISPIGGREPTGSSTASARAGREGPGPASHSSRDAPLARPRLAAEPPATRAAPTHGGVASLWSAGFMPVQQEQRHSSNVPSHPKGNPSRSGQAWLSMTGQCLGEGEGEWIGCPPEIQAPVRTAPYCRMCVVGRAPLHGSPPPPPTTLMQAVAPPATTKKKNNPPLLAAMRTSELEEDRETSVIDTQAFRKPSSPGTKLWFARPRAKTPILLACSLVRSVLDGTQELLLSACRVAGPNMRMSSVVPRRFVTPSARQRPSSTCARPPAPPSSSTQSTAATISTRLACLTTRDHRRRT</sequence>
<evidence type="ECO:0000313" key="3">
    <source>
        <dbReference type="Proteomes" id="UP000245956"/>
    </source>
</evidence>
<feature type="compositionally biased region" description="Low complexity" evidence="1">
    <location>
        <begin position="272"/>
        <end position="294"/>
    </location>
</feature>
<feature type="region of interest" description="Disordered" evidence="1">
    <location>
        <begin position="1"/>
        <end position="70"/>
    </location>
</feature>
<accession>A0A2U3DXZ8</accession>
<name>A0A2U3DXZ8_PURLI</name>
<protein>
    <submittedName>
        <fullName evidence="2">Uncharacterized protein</fullName>
    </submittedName>
</protein>
<feature type="region of interest" description="Disordered" evidence="1">
    <location>
        <begin position="84"/>
        <end position="108"/>
    </location>
</feature>
<organism evidence="2 3">
    <name type="scientific">Purpureocillium lilacinum</name>
    <name type="common">Paecilomyces lilacinus</name>
    <dbReference type="NCBI Taxonomy" id="33203"/>
    <lineage>
        <taxon>Eukaryota</taxon>
        <taxon>Fungi</taxon>
        <taxon>Dikarya</taxon>
        <taxon>Ascomycota</taxon>
        <taxon>Pezizomycotina</taxon>
        <taxon>Sordariomycetes</taxon>
        <taxon>Hypocreomycetidae</taxon>
        <taxon>Hypocreales</taxon>
        <taxon>Ophiocordycipitaceae</taxon>
        <taxon>Purpureocillium</taxon>
    </lineage>
</organism>
<evidence type="ECO:0000256" key="1">
    <source>
        <dbReference type="SAM" id="MobiDB-lite"/>
    </source>
</evidence>